<dbReference type="InterPro" id="IPR022742">
    <property type="entry name" value="Hydrolase_4"/>
</dbReference>
<dbReference type="STRING" id="477680.SAMN05421788_1011298"/>
<dbReference type="Pfam" id="PF12146">
    <property type="entry name" value="Hydrolase_4"/>
    <property type="match status" value="1"/>
</dbReference>
<dbReference type="EMBL" id="FTOR01000001">
    <property type="protein sequence ID" value="SIS80167.1"/>
    <property type="molecule type" value="Genomic_DNA"/>
</dbReference>
<evidence type="ECO:0000313" key="2">
    <source>
        <dbReference type="EMBL" id="SIS80167.1"/>
    </source>
</evidence>
<sequence>MEQFISYGQSRIFCEKTGNGPAIAFCFHGYGENCYTYNQLAISLEDTHTVYAFDLPLHGRTEWNEGLTCTPAMWQEITTQCNPENKPVTLIGYSIGGRIALSLYQCYATCYNKLVLIAPDGLHTNFWYWFSTQTWMGNRVFKHTIAHPKFIFSLVTIADKTGLINKAMYKITRHYIDNTEQRQNLYSRWTVLRRFIPSLRTIQQLVTANHTQVRLLFGKYDKVILSRNGYRFIEPLHQQQAQVQVIDAGHQLLKEKYLPLIAKLVVE</sequence>
<proteinExistence type="predicted"/>
<dbReference type="SUPFAM" id="SSF53474">
    <property type="entry name" value="alpha/beta-Hydrolases"/>
    <property type="match status" value="1"/>
</dbReference>
<dbReference type="OrthoDB" id="975949at2"/>
<dbReference type="PANTHER" id="PTHR46438">
    <property type="entry name" value="ALPHA/BETA-HYDROLASES SUPERFAMILY PROTEIN"/>
    <property type="match status" value="1"/>
</dbReference>
<organism evidence="2 3">
    <name type="scientific">Filimonas lacunae</name>
    <dbReference type="NCBI Taxonomy" id="477680"/>
    <lineage>
        <taxon>Bacteria</taxon>
        <taxon>Pseudomonadati</taxon>
        <taxon>Bacteroidota</taxon>
        <taxon>Chitinophagia</taxon>
        <taxon>Chitinophagales</taxon>
        <taxon>Chitinophagaceae</taxon>
        <taxon>Filimonas</taxon>
    </lineage>
</organism>
<dbReference type="Proteomes" id="UP000186917">
    <property type="component" value="Unassembled WGS sequence"/>
</dbReference>
<dbReference type="Gene3D" id="3.40.50.1820">
    <property type="entry name" value="alpha/beta hydrolase"/>
    <property type="match status" value="1"/>
</dbReference>
<keyword evidence="3" id="KW-1185">Reference proteome</keyword>
<evidence type="ECO:0000313" key="3">
    <source>
        <dbReference type="Proteomes" id="UP000186917"/>
    </source>
</evidence>
<evidence type="ECO:0000259" key="1">
    <source>
        <dbReference type="Pfam" id="PF12146"/>
    </source>
</evidence>
<gene>
    <name evidence="2" type="ORF">SAMN05421788_1011298</name>
</gene>
<protein>
    <submittedName>
        <fullName evidence="2">Pimeloyl-ACP methyl ester carboxylesterase</fullName>
    </submittedName>
</protein>
<name>A0A173MQA9_9BACT</name>
<dbReference type="InterPro" id="IPR029058">
    <property type="entry name" value="AB_hydrolase_fold"/>
</dbReference>
<feature type="domain" description="Serine aminopeptidase S33" evidence="1">
    <location>
        <begin position="23"/>
        <end position="256"/>
    </location>
</feature>
<accession>A0A173MQA9</accession>
<dbReference type="RefSeq" id="WP_076376764.1">
    <property type="nucleotide sequence ID" value="NZ_AP017422.1"/>
</dbReference>
<dbReference type="KEGG" id="fln:FLA_5918"/>
<reference evidence="3" key="1">
    <citation type="submission" date="2017-01" db="EMBL/GenBank/DDBJ databases">
        <authorList>
            <person name="Varghese N."/>
            <person name="Submissions S."/>
        </authorList>
    </citation>
    <scope>NUCLEOTIDE SEQUENCE [LARGE SCALE GENOMIC DNA]</scope>
    <source>
        <strain evidence="3">DSM 21054</strain>
    </source>
</reference>
<dbReference type="AlphaFoldDB" id="A0A173MQA9"/>